<dbReference type="RefSeq" id="WP_200796037.1">
    <property type="nucleotide sequence ID" value="NZ_FQUG01000006.1"/>
</dbReference>
<proteinExistence type="predicted"/>
<feature type="region of interest" description="Disordered" evidence="1">
    <location>
        <begin position="1"/>
        <end position="51"/>
    </location>
</feature>
<dbReference type="AlphaFoldDB" id="A0A1M4YHV8"/>
<organism evidence="2 3">
    <name type="scientific">Schwartzia succinivorans DSM 10502</name>
    <dbReference type="NCBI Taxonomy" id="1123243"/>
    <lineage>
        <taxon>Bacteria</taxon>
        <taxon>Bacillati</taxon>
        <taxon>Bacillota</taxon>
        <taxon>Negativicutes</taxon>
        <taxon>Selenomonadales</taxon>
        <taxon>Selenomonadaceae</taxon>
        <taxon>Schwartzia</taxon>
    </lineage>
</organism>
<feature type="compositionally biased region" description="Polar residues" evidence="1">
    <location>
        <begin position="1"/>
        <end position="21"/>
    </location>
</feature>
<feature type="compositionally biased region" description="Low complexity" evidence="1">
    <location>
        <begin position="22"/>
        <end position="51"/>
    </location>
</feature>
<dbReference type="EMBL" id="FQUG01000006">
    <property type="protein sequence ID" value="SHF05385.1"/>
    <property type="molecule type" value="Genomic_DNA"/>
</dbReference>
<evidence type="ECO:0000256" key="1">
    <source>
        <dbReference type="SAM" id="MobiDB-lite"/>
    </source>
</evidence>
<accession>A0A1M4YHV8</accession>
<reference evidence="2 3" key="1">
    <citation type="submission" date="2016-11" db="EMBL/GenBank/DDBJ databases">
        <authorList>
            <person name="Jaros S."/>
            <person name="Januszkiewicz K."/>
            <person name="Wedrychowicz H."/>
        </authorList>
    </citation>
    <scope>NUCLEOTIDE SEQUENCE [LARGE SCALE GENOMIC DNA]</scope>
    <source>
        <strain evidence="2 3">DSM 10502</strain>
    </source>
</reference>
<gene>
    <name evidence="2" type="ORF">SAMN02745190_01760</name>
</gene>
<sequence length="51" mass="5476">MAKVSGNTHTQSQMNHHANQSNPNNSAHTAAANNHANQCNPNNAAHHNTHK</sequence>
<protein>
    <submittedName>
        <fullName evidence="2">Uncharacterized protein</fullName>
    </submittedName>
</protein>
<evidence type="ECO:0000313" key="2">
    <source>
        <dbReference type="EMBL" id="SHF05385.1"/>
    </source>
</evidence>
<name>A0A1M4YHV8_9FIRM</name>
<evidence type="ECO:0000313" key="3">
    <source>
        <dbReference type="Proteomes" id="UP000184404"/>
    </source>
</evidence>
<keyword evidence="3" id="KW-1185">Reference proteome</keyword>
<dbReference type="Proteomes" id="UP000184404">
    <property type="component" value="Unassembled WGS sequence"/>
</dbReference>